<evidence type="ECO:0000256" key="1">
    <source>
        <dbReference type="SAM" id="MobiDB-lite"/>
    </source>
</evidence>
<organism evidence="2 3">
    <name type="scientific">Tanacetum coccineum</name>
    <dbReference type="NCBI Taxonomy" id="301880"/>
    <lineage>
        <taxon>Eukaryota</taxon>
        <taxon>Viridiplantae</taxon>
        <taxon>Streptophyta</taxon>
        <taxon>Embryophyta</taxon>
        <taxon>Tracheophyta</taxon>
        <taxon>Spermatophyta</taxon>
        <taxon>Magnoliopsida</taxon>
        <taxon>eudicotyledons</taxon>
        <taxon>Gunneridae</taxon>
        <taxon>Pentapetalae</taxon>
        <taxon>asterids</taxon>
        <taxon>campanulids</taxon>
        <taxon>Asterales</taxon>
        <taxon>Asteraceae</taxon>
        <taxon>Asteroideae</taxon>
        <taxon>Anthemideae</taxon>
        <taxon>Anthemidinae</taxon>
        <taxon>Tanacetum</taxon>
    </lineage>
</organism>
<keyword evidence="3" id="KW-1185">Reference proteome</keyword>
<evidence type="ECO:0000313" key="3">
    <source>
        <dbReference type="Proteomes" id="UP001151760"/>
    </source>
</evidence>
<reference evidence="2" key="1">
    <citation type="journal article" date="2022" name="Int. J. Mol. Sci.">
        <title>Draft Genome of Tanacetum Coccineum: Genomic Comparison of Closely Related Tanacetum-Family Plants.</title>
        <authorList>
            <person name="Yamashiro T."/>
            <person name="Shiraishi A."/>
            <person name="Nakayama K."/>
            <person name="Satake H."/>
        </authorList>
    </citation>
    <scope>NUCLEOTIDE SEQUENCE</scope>
</reference>
<reference evidence="2" key="2">
    <citation type="submission" date="2022-01" db="EMBL/GenBank/DDBJ databases">
        <authorList>
            <person name="Yamashiro T."/>
            <person name="Shiraishi A."/>
            <person name="Satake H."/>
            <person name="Nakayama K."/>
        </authorList>
    </citation>
    <scope>NUCLEOTIDE SEQUENCE</scope>
</reference>
<protein>
    <recommendedName>
        <fullName evidence="4">UBN2 domain-containing protein</fullName>
    </recommendedName>
</protein>
<proteinExistence type="predicted"/>
<feature type="region of interest" description="Disordered" evidence="1">
    <location>
        <begin position="157"/>
        <end position="191"/>
    </location>
</feature>
<sequence length="205" mass="22692">MSQSLAVALDGTLCLVDRDRLRPIIVDELSKWETVGISVQMSSENGVNTPALNPSPNSSFSLLSVLGRERLTGPNYMNWMLESLNMVFDTELSINIILSALSADYNQFVLSYQMNGKETSIMELHSLLQTTEQGIKKSDVPSTLAAHVLTFGHNAKNRKTSHSNWKGKATQGKSDRRSKRKVESKIAPTSDPKEAVCFYCNTKGH</sequence>
<gene>
    <name evidence="2" type="ORF">Tco_0876500</name>
</gene>
<evidence type="ECO:0000313" key="2">
    <source>
        <dbReference type="EMBL" id="GJT17794.1"/>
    </source>
</evidence>
<dbReference type="EMBL" id="BQNB010013587">
    <property type="protein sequence ID" value="GJT17794.1"/>
    <property type="molecule type" value="Genomic_DNA"/>
</dbReference>
<comment type="caution">
    <text evidence="2">The sequence shown here is derived from an EMBL/GenBank/DDBJ whole genome shotgun (WGS) entry which is preliminary data.</text>
</comment>
<accession>A0ABQ5BU69</accession>
<dbReference type="Proteomes" id="UP001151760">
    <property type="component" value="Unassembled WGS sequence"/>
</dbReference>
<evidence type="ECO:0008006" key="4">
    <source>
        <dbReference type="Google" id="ProtNLM"/>
    </source>
</evidence>
<name>A0ABQ5BU69_9ASTR</name>